<dbReference type="PRINTS" id="PR00111">
    <property type="entry name" value="ABHYDROLASE"/>
</dbReference>
<dbReference type="GO" id="GO:0047372">
    <property type="term" value="F:monoacylglycerol lipase activity"/>
    <property type="evidence" value="ECO:0007669"/>
    <property type="project" value="TreeGrafter"/>
</dbReference>
<dbReference type="Gene3D" id="3.40.50.1820">
    <property type="entry name" value="alpha/beta hydrolase"/>
    <property type="match status" value="1"/>
</dbReference>
<feature type="domain" description="AB hydrolase-1" evidence="1">
    <location>
        <begin position="37"/>
        <end position="259"/>
    </location>
</feature>
<gene>
    <name evidence="2" type="ORF">AU252_12775</name>
</gene>
<proteinExistence type="predicted"/>
<dbReference type="EMBL" id="CP013747">
    <property type="protein sequence ID" value="ALV41927.1"/>
    <property type="molecule type" value="Genomic_DNA"/>
</dbReference>
<name>A0A0U3FSP4_9MICC</name>
<dbReference type="SUPFAM" id="SSF53474">
    <property type="entry name" value="alpha/beta-Hydrolases"/>
    <property type="match status" value="1"/>
</dbReference>
<dbReference type="Pfam" id="PF00561">
    <property type="entry name" value="Abhydrolase_1"/>
    <property type="match status" value="1"/>
</dbReference>
<evidence type="ECO:0000313" key="3">
    <source>
        <dbReference type="Proteomes" id="UP000065151"/>
    </source>
</evidence>
<dbReference type="InterPro" id="IPR029058">
    <property type="entry name" value="AB_hydrolase_fold"/>
</dbReference>
<organism evidence="2">
    <name type="scientific">Pseudarthrobacter sulfonivorans</name>
    <dbReference type="NCBI Taxonomy" id="121292"/>
    <lineage>
        <taxon>Bacteria</taxon>
        <taxon>Bacillati</taxon>
        <taxon>Actinomycetota</taxon>
        <taxon>Actinomycetes</taxon>
        <taxon>Micrococcales</taxon>
        <taxon>Micrococcaceae</taxon>
        <taxon>Pseudarthrobacter</taxon>
    </lineage>
</organism>
<dbReference type="PANTHER" id="PTHR43798:SF5">
    <property type="entry name" value="MONOACYLGLYCEROL LIPASE ABHD6"/>
    <property type="match status" value="1"/>
</dbReference>
<evidence type="ECO:0000313" key="2">
    <source>
        <dbReference type="EMBL" id="ALV41927.1"/>
    </source>
</evidence>
<dbReference type="PRINTS" id="PR00412">
    <property type="entry name" value="EPOXHYDRLASE"/>
</dbReference>
<dbReference type="GO" id="GO:0016020">
    <property type="term" value="C:membrane"/>
    <property type="evidence" value="ECO:0007669"/>
    <property type="project" value="TreeGrafter"/>
</dbReference>
<keyword evidence="2" id="KW-0378">Hydrolase</keyword>
<sequence length="275" mass="28149">MRQTMQQPTEVATAIRNLDSRISLHGVSLVVRGEGAPVFLMHGIGGNASSCGALAQLLSEAGHRTFCWDAPGYGESADPRGPVDHSGLVLQILASLAVGPAHLIGTSWGGVIATKAAAQAPDAVRSLVLADSTRGSAVTGDSADRMLARIPELAAMGPEAFAGRRASRLLSPAADAVTAAAVRSEMAAVRLPGYTAAATMMAATDTSDVLPSLQVPSLVLVGEDDVVTGVAESRVLAESIPNASLEVIPRAGHAAVQEKPAEMASSILEFWKGLS</sequence>
<dbReference type="STRING" id="121292.AU252_12775"/>
<dbReference type="InterPro" id="IPR050266">
    <property type="entry name" value="AB_hydrolase_sf"/>
</dbReference>
<dbReference type="PANTHER" id="PTHR43798">
    <property type="entry name" value="MONOACYLGLYCEROL LIPASE"/>
    <property type="match status" value="1"/>
</dbReference>
<protein>
    <submittedName>
        <fullName evidence="2">Hydrolase</fullName>
    </submittedName>
</protein>
<evidence type="ECO:0000259" key="1">
    <source>
        <dbReference type="Pfam" id="PF00561"/>
    </source>
</evidence>
<dbReference type="Proteomes" id="UP000065151">
    <property type="component" value="Chromosome"/>
</dbReference>
<dbReference type="GO" id="GO:0046464">
    <property type="term" value="P:acylglycerol catabolic process"/>
    <property type="evidence" value="ECO:0007669"/>
    <property type="project" value="TreeGrafter"/>
</dbReference>
<dbReference type="InterPro" id="IPR000073">
    <property type="entry name" value="AB_hydrolase_1"/>
</dbReference>
<dbReference type="InterPro" id="IPR000639">
    <property type="entry name" value="Epox_hydrolase-like"/>
</dbReference>
<dbReference type="AlphaFoldDB" id="A0A0U3FSP4"/>
<dbReference type="KEGG" id="psul:AU252_12775"/>
<reference evidence="2 3" key="1">
    <citation type="submission" date="2015-12" db="EMBL/GenBank/DDBJ databases">
        <authorList>
            <person name="Shamseldin A."/>
            <person name="Moawad H."/>
            <person name="Abd El-Rahim W.M."/>
            <person name="Sadowsky M.J."/>
        </authorList>
    </citation>
    <scope>NUCLEOTIDE SEQUENCE [LARGE SCALE GENOMIC DNA]</scope>
    <source>
        <strain evidence="2 3">Ar51</strain>
    </source>
</reference>
<accession>A0A0U3FSP4</accession>